<dbReference type="EMBL" id="CAIN01000024">
    <property type="protein sequence ID" value="CCI21027.1"/>
    <property type="molecule type" value="Genomic_DNA"/>
</dbReference>
<dbReference type="AlphaFoldDB" id="I4HG53"/>
<evidence type="ECO:0000313" key="2">
    <source>
        <dbReference type="Proteomes" id="UP000005291"/>
    </source>
</evidence>
<gene>
    <name evidence="1" type="ORF">MICAG_120006</name>
</gene>
<comment type="caution">
    <text evidence="1">The sequence shown here is derived from an EMBL/GenBank/DDBJ whole genome shotgun (WGS) entry which is preliminary data.</text>
</comment>
<evidence type="ECO:0000313" key="1">
    <source>
        <dbReference type="EMBL" id="CCI21027.1"/>
    </source>
</evidence>
<protein>
    <submittedName>
        <fullName evidence="1">Uncharacterized protein</fullName>
    </submittedName>
</protein>
<proteinExistence type="predicted"/>
<name>I4HG53_MICAE</name>
<sequence length="60" mass="7094">MCSFHLEKWYNIEISLYISFDNCCKYFHKVPRFLEYNHTVKIASVGSWLIQFNAGITLSS</sequence>
<organism evidence="1 2">
    <name type="scientific">Microcystis aeruginosa PCC 9808</name>
    <dbReference type="NCBI Taxonomy" id="1160284"/>
    <lineage>
        <taxon>Bacteria</taxon>
        <taxon>Bacillati</taxon>
        <taxon>Cyanobacteriota</taxon>
        <taxon>Cyanophyceae</taxon>
        <taxon>Oscillatoriophycideae</taxon>
        <taxon>Chroococcales</taxon>
        <taxon>Microcystaceae</taxon>
        <taxon>Microcystis</taxon>
    </lineage>
</organism>
<dbReference type="Proteomes" id="UP000005291">
    <property type="component" value="Unassembled WGS sequence"/>
</dbReference>
<dbReference type="HOGENOM" id="CLU_2936406_0_0_3"/>
<accession>I4HG53</accession>
<reference evidence="1 2" key="1">
    <citation type="submission" date="2012-04" db="EMBL/GenBank/DDBJ databases">
        <authorList>
            <person name="Genoscope - CEA"/>
        </authorList>
    </citation>
    <scope>NUCLEOTIDE SEQUENCE [LARGE SCALE GENOMIC DNA]</scope>
    <source>
        <strain evidence="1 2">9808</strain>
    </source>
</reference>